<accession>A0A8W8NJ76</accession>
<feature type="transmembrane region" description="Helical" evidence="6">
    <location>
        <begin position="392"/>
        <end position="412"/>
    </location>
</feature>
<dbReference type="AlphaFoldDB" id="A0A8W8NJ76"/>
<feature type="transmembrane region" description="Helical" evidence="6">
    <location>
        <begin position="368"/>
        <end position="386"/>
    </location>
</feature>
<keyword evidence="3 6" id="KW-1133">Transmembrane helix</keyword>
<feature type="transmembrane region" description="Helical" evidence="6">
    <location>
        <begin position="101"/>
        <end position="118"/>
    </location>
</feature>
<comment type="subcellular location">
    <subcellularLocation>
        <location evidence="1">Membrane</location>
        <topology evidence="1">Multi-pass membrane protein</topology>
    </subcellularLocation>
</comment>
<feature type="transmembrane region" description="Helical" evidence="6">
    <location>
        <begin position="300"/>
        <end position="319"/>
    </location>
</feature>
<feature type="transmembrane region" description="Helical" evidence="6">
    <location>
        <begin position="203"/>
        <end position="223"/>
    </location>
</feature>
<dbReference type="PANTHER" id="PTHR21576">
    <property type="entry name" value="UNCHARACTERIZED NODULIN-LIKE PROTEIN"/>
    <property type="match status" value="1"/>
</dbReference>
<feature type="transmembrane region" description="Helical" evidence="6">
    <location>
        <begin position="33"/>
        <end position="55"/>
    </location>
</feature>
<sequence>MRGTLVSKILLKLTHFHANKMCFKNLTGTRLRVMIWVGFVVGCVAKFVTGSLFVYNVYQDDIKQTFNYTQKEMEIQPSLLNLGLGVGFLPGMIYDRFGPTVTSLVGLFVSVGSYMLLWSTTRFIDFYKTAGGLVSVYFMFCGLGSVFTYMVALNTNVINFSEKHRGKIVGGLNCFFAGSPSVFSVVFYKLIQKAEDHADSFATFMAFFAILFAFVDIVCALFLRVYKKRDEEVYTVDPSKIEDDINNKANTEQNSDPKSKPEVQLNDLSGVNSQSENKCCTPQKSQKVEPKTLKEILIDVDFYLLIGMFSCASSIGLVYLNNLTVISKSVHLDHKDQDLVLIVPITNALISVTIGFASDFFQEKIQRMVILMFSCFLYVGLTVLAMLLGDSYTALCFATFFCGLGTGIIWSLTPTVMSEMFHISNLGRNWGIALLFAALLGMAGQYSFGALYDEQKPENELFCYGLHCVAGGLGVCVGFSVLAVVFGIILMLHRGIKLSR</sequence>
<evidence type="ECO:0000256" key="3">
    <source>
        <dbReference type="ARBA" id="ARBA00022989"/>
    </source>
</evidence>
<feature type="transmembrane region" description="Helical" evidence="6">
    <location>
        <begin position="464"/>
        <end position="492"/>
    </location>
</feature>
<organism evidence="7 8">
    <name type="scientific">Magallana gigas</name>
    <name type="common">Pacific oyster</name>
    <name type="synonym">Crassostrea gigas</name>
    <dbReference type="NCBI Taxonomy" id="29159"/>
    <lineage>
        <taxon>Eukaryota</taxon>
        <taxon>Metazoa</taxon>
        <taxon>Spiralia</taxon>
        <taxon>Lophotrochozoa</taxon>
        <taxon>Mollusca</taxon>
        <taxon>Bivalvia</taxon>
        <taxon>Autobranchia</taxon>
        <taxon>Pteriomorphia</taxon>
        <taxon>Ostreida</taxon>
        <taxon>Ostreoidea</taxon>
        <taxon>Ostreidae</taxon>
        <taxon>Magallana</taxon>
    </lineage>
</organism>
<dbReference type="Proteomes" id="UP000005408">
    <property type="component" value="Unassembled WGS sequence"/>
</dbReference>
<evidence type="ECO:0000313" key="7">
    <source>
        <dbReference type="EnsemblMetazoa" id="G6447.2:cds"/>
    </source>
</evidence>
<evidence type="ECO:0000256" key="6">
    <source>
        <dbReference type="SAM" id="Phobius"/>
    </source>
</evidence>
<feature type="transmembrane region" description="Helical" evidence="6">
    <location>
        <begin position="75"/>
        <end position="94"/>
    </location>
</feature>
<evidence type="ECO:0000256" key="4">
    <source>
        <dbReference type="ARBA" id="ARBA00023136"/>
    </source>
</evidence>
<dbReference type="GO" id="GO:0022857">
    <property type="term" value="F:transmembrane transporter activity"/>
    <property type="evidence" value="ECO:0007669"/>
    <property type="project" value="InterPro"/>
</dbReference>
<keyword evidence="8" id="KW-1185">Reference proteome</keyword>
<dbReference type="EnsemblMetazoa" id="G6447.2">
    <property type="protein sequence ID" value="G6447.2:cds"/>
    <property type="gene ID" value="G6447"/>
</dbReference>
<feature type="transmembrane region" description="Helical" evidence="6">
    <location>
        <begin position="432"/>
        <end position="452"/>
    </location>
</feature>
<keyword evidence="4 6" id="KW-0472">Membrane</keyword>
<feature type="transmembrane region" description="Helical" evidence="6">
    <location>
        <begin position="339"/>
        <end position="361"/>
    </location>
</feature>
<proteinExistence type="predicted"/>
<keyword evidence="2 6" id="KW-0812">Transmembrane</keyword>
<feature type="region of interest" description="Disordered" evidence="5">
    <location>
        <begin position="245"/>
        <end position="265"/>
    </location>
</feature>
<evidence type="ECO:0000256" key="5">
    <source>
        <dbReference type="SAM" id="MobiDB-lite"/>
    </source>
</evidence>
<feature type="transmembrane region" description="Helical" evidence="6">
    <location>
        <begin position="130"/>
        <end position="152"/>
    </location>
</feature>
<protein>
    <recommendedName>
        <fullName evidence="9">Transporter MCH1</fullName>
    </recommendedName>
</protein>
<evidence type="ECO:0000256" key="2">
    <source>
        <dbReference type="ARBA" id="ARBA00022692"/>
    </source>
</evidence>
<name>A0A8W8NJ76_MAGGI</name>
<feature type="transmembrane region" description="Helical" evidence="6">
    <location>
        <begin position="172"/>
        <end position="191"/>
    </location>
</feature>
<dbReference type="PANTHER" id="PTHR21576:SF158">
    <property type="entry name" value="RIBOSOMAL RNA-PROCESSING PROTEIN 12-LIKE CONSERVED DOMAIN-CONTAINING PROTEIN"/>
    <property type="match status" value="1"/>
</dbReference>
<evidence type="ECO:0000256" key="1">
    <source>
        <dbReference type="ARBA" id="ARBA00004141"/>
    </source>
</evidence>
<reference evidence="7" key="1">
    <citation type="submission" date="2022-08" db="UniProtKB">
        <authorList>
            <consortium name="EnsemblMetazoa"/>
        </authorList>
    </citation>
    <scope>IDENTIFICATION</scope>
    <source>
        <strain evidence="7">05x7-T-G4-1.051#20</strain>
    </source>
</reference>
<dbReference type="GO" id="GO:0016020">
    <property type="term" value="C:membrane"/>
    <property type="evidence" value="ECO:0007669"/>
    <property type="project" value="UniProtKB-SubCell"/>
</dbReference>
<evidence type="ECO:0000313" key="8">
    <source>
        <dbReference type="Proteomes" id="UP000005408"/>
    </source>
</evidence>
<dbReference type="Pfam" id="PF07690">
    <property type="entry name" value="MFS_1"/>
    <property type="match status" value="1"/>
</dbReference>
<evidence type="ECO:0008006" key="9">
    <source>
        <dbReference type="Google" id="ProtNLM"/>
    </source>
</evidence>
<dbReference type="InterPro" id="IPR011701">
    <property type="entry name" value="MFS"/>
</dbReference>
<dbReference type="SUPFAM" id="SSF103473">
    <property type="entry name" value="MFS general substrate transporter"/>
    <property type="match status" value="1"/>
</dbReference>
<dbReference type="Gene3D" id="1.20.1250.20">
    <property type="entry name" value="MFS general substrate transporter like domains"/>
    <property type="match status" value="1"/>
</dbReference>
<dbReference type="InterPro" id="IPR036259">
    <property type="entry name" value="MFS_trans_sf"/>
</dbReference>